<gene>
    <name evidence="4" type="ORF">U7230_09050</name>
</gene>
<keyword evidence="2" id="KW-0472">Membrane</keyword>
<dbReference type="PANTHER" id="PTHR37423">
    <property type="entry name" value="SOLUBLE LYTIC MUREIN TRANSGLYCOSYLASE-RELATED"/>
    <property type="match status" value="1"/>
</dbReference>
<dbReference type="InterPro" id="IPR008258">
    <property type="entry name" value="Transglycosylase_SLT_dom_1"/>
</dbReference>
<feature type="transmembrane region" description="Helical" evidence="2">
    <location>
        <begin position="20"/>
        <end position="42"/>
    </location>
</feature>
<proteinExistence type="inferred from homology"/>
<dbReference type="RefSeq" id="WP_324715521.1">
    <property type="nucleotide sequence ID" value="NZ_CP141615.1"/>
</dbReference>
<dbReference type="PANTHER" id="PTHR37423:SF2">
    <property type="entry name" value="MEMBRANE-BOUND LYTIC MUREIN TRANSGLYCOSYLASE C"/>
    <property type="match status" value="1"/>
</dbReference>
<dbReference type="CDD" id="cd16896">
    <property type="entry name" value="LT_Slt70-like"/>
    <property type="match status" value="1"/>
</dbReference>
<evidence type="ECO:0000313" key="5">
    <source>
        <dbReference type="Proteomes" id="UP001332192"/>
    </source>
</evidence>
<keyword evidence="2" id="KW-1133">Transmembrane helix</keyword>
<dbReference type="SUPFAM" id="SSF53955">
    <property type="entry name" value="Lysozyme-like"/>
    <property type="match status" value="1"/>
</dbReference>
<dbReference type="EMBL" id="CP141615">
    <property type="protein sequence ID" value="WRP16249.1"/>
    <property type="molecule type" value="Genomic_DNA"/>
</dbReference>
<dbReference type="InterPro" id="IPR000189">
    <property type="entry name" value="Transglyc_AS"/>
</dbReference>
<evidence type="ECO:0000256" key="2">
    <source>
        <dbReference type="SAM" id="Phobius"/>
    </source>
</evidence>
<protein>
    <submittedName>
        <fullName evidence="4">Lytic transglycosylase domain-containing protein</fullName>
    </submittedName>
</protein>
<dbReference type="InterPro" id="IPR023346">
    <property type="entry name" value="Lysozyme-like_dom_sf"/>
</dbReference>
<sequence>MRARRRVSPGHPSRRLALGWFLVLAGMLGLTVWGVVHVRWVLRWVYPVYYRESIVRWSREHGLDPWLVAAVVRVESNFSPTAVSSRGARGLMQLLPETAQWVAQQSGDRDFFPDLLFDPDVNLRLGTQYLAQLIQEFQGRETLALAAYNAGRSRVDRWLAESQWDGTESGVDGIPYGETRRFVARVLRIRRLYQWIYGS</sequence>
<reference evidence="4 5" key="1">
    <citation type="journal article" date="2024" name="Front. Microbiol.">
        <title>Novel thermophilic genera Geochorda gen. nov. and Carboxydochorda gen. nov. from the deep terrestrial subsurface reveal the ecophysiological diversity in the class Limnochordia.</title>
        <authorList>
            <person name="Karnachuk O.V."/>
            <person name="Lukina A.P."/>
            <person name="Avakyan M.R."/>
            <person name="Kadnikov V.V."/>
            <person name="Begmatov S."/>
            <person name="Beletsky A.V."/>
            <person name="Vlasova K.G."/>
            <person name="Novikov A.A."/>
            <person name="Shcherbakova V.A."/>
            <person name="Mardanov A.V."/>
            <person name="Ravin N.V."/>
        </authorList>
    </citation>
    <scope>NUCLEOTIDE SEQUENCE [LARGE SCALE GENOMIC DNA]</scope>
    <source>
        <strain evidence="4 5">L945</strain>
    </source>
</reference>
<dbReference type="Gene3D" id="1.10.530.10">
    <property type="match status" value="1"/>
</dbReference>
<name>A0ABZ1BTZ6_9FIRM</name>
<dbReference type="PROSITE" id="PS00922">
    <property type="entry name" value="TRANSGLYCOSYLASE"/>
    <property type="match status" value="1"/>
</dbReference>
<keyword evidence="2" id="KW-0812">Transmembrane</keyword>
<evidence type="ECO:0000256" key="1">
    <source>
        <dbReference type="ARBA" id="ARBA00007734"/>
    </source>
</evidence>
<organism evidence="4 5">
    <name type="scientific">Carboxydichorda subterranea</name>
    <dbReference type="NCBI Taxonomy" id="3109565"/>
    <lineage>
        <taxon>Bacteria</taxon>
        <taxon>Bacillati</taxon>
        <taxon>Bacillota</taxon>
        <taxon>Limnochordia</taxon>
        <taxon>Limnochordales</taxon>
        <taxon>Geochordaceae</taxon>
        <taxon>Carboxydichorda</taxon>
    </lineage>
</organism>
<comment type="similarity">
    <text evidence="1">Belongs to the transglycosylase Slt family.</text>
</comment>
<feature type="domain" description="Transglycosylase SLT" evidence="3">
    <location>
        <begin position="55"/>
        <end position="166"/>
    </location>
</feature>
<accession>A0ABZ1BTZ6</accession>
<dbReference type="Pfam" id="PF01464">
    <property type="entry name" value="SLT"/>
    <property type="match status" value="1"/>
</dbReference>
<evidence type="ECO:0000259" key="3">
    <source>
        <dbReference type="Pfam" id="PF01464"/>
    </source>
</evidence>
<dbReference type="Proteomes" id="UP001332192">
    <property type="component" value="Chromosome"/>
</dbReference>
<evidence type="ECO:0000313" key="4">
    <source>
        <dbReference type="EMBL" id="WRP16249.1"/>
    </source>
</evidence>
<keyword evidence="5" id="KW-1185">Reference proteome</keyword>